<dbReference type="Proteomes" id="UP001168146">
    <property type="component" value="Unassembled WGS sequence"/>
</dbReference>
<evidence type="ECO:0000256" key="15">
    <source>
        <dbReference type="PROSITE-ProRule" id="PRU10141"/>
    </source>
</evidence>
<comment type="catalytic activity">
    <reaction evidence="13">
        <text>L-threonyl-[protein] + ATP = O-phospho-L-threonyl-[protein] + ADP + H(+)</text>
        <dbReference type="Rhea" id="RHEA:46608"/>
        <dbReference type="Rhea" id="RHEA-COMP:11060"/>
        <dbReference type="Rhea" id="RHEA-COMP:11605"/>
        <dbReference type="ChEBI" id="CHEBI:15378"/>
        <dbReference type="ChEBI" id="CHEBI:30013"/>
        <dbReference type="ChEBI" id="CHEBI:30616"/>
        <dbReference type="ChEBI" id="CHEBI:61977"/>
        <dbReference type="ChEBI" id="CHEBI:456216"/>
        <dbReference type="EC" id="2.7.11.1"/>
    </reaction>
</comment>
<protein>
    <recommendedName>
        <fullName evidence="5">EKC/KEOPS complex subunit BUD32</fullName>
        <ecNumber evidence="3">2.7.11.1</ecNumber>
    </recommendedName>
    <alternativeName>
        <fullName evidence="11 12">Atypical Serine/threonine protein kinase BUD32</fullName>
    </alternativeName>
    <alternativeName>
        <fullName evidence="4">EKC/KEOPS complex subunit bud32</fullName>
    </alternativeName>
</protein>
<dbReference type="EC" id="2.7.11.1" evidence="3"/>
<evidence type="ECO:0000256" key="2">
    <source>
        <dbReference type="ARBA" id="ARBA00011534"/>
    </source>
</evidence>
<dbReference type="GO" id="GO:0050684">
    <property type="term" value="P:regulation of mRNA processing"/>
    <property type="evidence" value="ECO:0007669"/>
    <property type="project" value="TreeGrafter"/>
</dbReference>
<dbReference type="InterPro" id="IPR008266">
    <property type="entry name" value="Tyr_kinase_AS"/>
</dbReference>
<evidence type="ECO:0000256" key="12">
    <source>
        <dbReference type="ARBA" id="ARBA00033194"/>
    </source>
</evidence>
<evidence type="ECO:0000256" key="1">
    <source>
        <dbReference type="ARBA" id="ARBA00003747"/>
    </source>
</evidence>
<evidence type="ECO:0000256" key="11">
    <source>
        <dbReference type="ARBA" id="ARBA00030980"/>
    </source>
</evidence>
<evidence type="ECO:0000256" key="9">
    <source>
        <dbReference type="ARBA" id="ARBA00022777"/>
    </source>
</evidence>
<dbReference type="Proteomes" id="UP001175353">
    <property type="component" value="Unassembled WGS sequence"/>
</dbReference>
<name>A0AAN6FJF7_9PEZI</name>
<dbReference type="SMART" id="SM00220">
    <property type="entry name" value="S_TKc"/>
    <property type="match status" value="1"/>
</dbReference>
<keyword evidence="8 15" id="KW-0547">Nucleotide-binding</keyword>
<evidence type="ECO:0000256" key="3">
    <source>
        <dbReference type="ARBA" id="ARBA00012513"/>
    </source>
</evidence>
<gene>
    <name evidence="17" type="ORF">LTR82_010658</name>
    <name evidence="18" type="ORF">LTR91_002276</name>
</gene>
<dbReference type="PROSITE" id="PS00107">
    <property type="entry name" value="PROTEIN_KINASE_ATP"/>
    <property type="match status" value="1"/>
</dbReference>
<evidence type="ECO:0000256" key="5">
    <source>
        <dbReference type="ARBA" id="ARBA00019973"/>
    </source>
</evidence>
<comment type="caution">
    <text evidence="17">The sequence shown here is derived from an EMBL/GenBank/DDBJ whole genome shotgun (WGS) entry which is preliminary data.</text>
</comment>
<feature type="binding site" evidence="15">
    <location>
        <position position="66"/>
    </location>
    <ligand>
        <name>ATP</name>
        <dbReference type="ChEBI" id="CHEBI:30616"/>
    </ligand>
</feature>
<dbReference type="InterPro" id="IPR017441">
    <property type="entry name" value="Protein_kinase_ATP_BS"/>
</dbReference>
<dbReference type="GO" id="GO:0000245">
    <property type="term" value="P:spliceosomal complex assembly"/>
    <property type="evidence" value="ECO:0007669"/>
    <property type="project" value="TreeGrafter"/>
</dbReference>
<evidence type="ECO:0000256" key="14">
    <source>
        <dbReference type="ARBA" id="ARBA00048679"/>
    </source>
</evidence>
<dbReference type="SUPFAM" id="SSF56112">
    <property type="entry name" value="Protein kinase-like (PK-like)"/>
    <property type="match status" value="1"/>
</dbReference>
<comment type="subunit">
    <text evidence="2">Component of the EKC/KEOPS complex composed of at least BUD32, CGI121, GON7, KAE1 and PCC1; the whole complex dimerizes.</text>
</comment>
<evidence type="ECO:0000313" key="20">
    <source>
        <dbReference type="Proteomes" id="UP001175353"/>
    </source>
</evidence>
<keyword evidence="6" id="KW-0723">Serine/threonine-protein kinase</keyword>
<evidence type="ECO:0000256" key="10">
    <source>
        <dbReference type="ARBA" id="ARBA00022840"/>
    </source>
</evidence>
<keyword evidence="9" id="KW-0418">Kinase</keyword>
<dbReference type="AlphaFoldDB" id="A0AAN6FJF7"/>
<sequence>MSRRYLPLGVDTVEDIEGYQPGGYHPVHLGDTFDGKYKILHKLGSGGFSTTWLARDIVGKRYYAVKIVKAGETAASTEMRTLSKLAAIQSDDCGKHHIRNLAAHFTLQGPNGLHNCLVTEVAGPSLNRLYNVIGHGYAQGSRRLRADIARTATRQLVQAVHFLHSQRICHGDLTLSNVLLKLKPVDDWTEDEVLGRLGTPSTQDLVAAPGTDPGDSAPGYVVEPASMPDAKYFTHDVLLVDFGEAFPADSPPKPEDIGIPVKYRAPETFFESKVSPASEAWSLACVLYEIRAGDPLFTSIMGGRDEIIMQMMQMKGKLPGPWWSSWEGRSRWFDDNGKSHREGSEDISTAPEYPLEGMIAEIGGEDEEEAFFGSEVSKLEPKDTKVPQDEAESMRDFLEAALKWAPEERLTVAQMLCHPWITG</sequence>
<evidence type="ECO:0000256" key="4">
    <source>
        <dbReference type="ARBA" id="ARBA00013948"/>
    </source>
</evidence>
<reference evidence="18" key="2">
    <citation type="submission" date="2023-06" db="EMBL/GenBank/DDBJ databases">
        <title>Black Yeasts Isolated from many extreme environments.</title>
        <authorList>
            <person name="Coleine C."/>
            <person name="Stajich J.E."/>
            <person name="Selbmann L."/>
        </authorList>
    </citation>
    <scope>NUCLEOTIDE SEQUENCE</scope>
    <source>
        <strain evidence="18">CCFEE 5200</strain>
    </source>
</reference>
<dbReference type="EMBL" id="JASUXU010000037">
    <property type="protein sequence ID" value="KAK0318270.1"/>
    <property type="molecule type" value="Genomic_DNA"/>
</dbReference>
<comment type="function">
    <text evidence="1">Component of the EKC/KEOPS complex that is required for the formation of a threonylcarbamoyl group on adenosine at position 37 (t(6)A37) in tRNAs that read codons beginning with adenine. The complex is probably involved in the transfer of the threonylcarbamoyl moiety of threonylcarbamoyl-AMP (TC-AMP) to the N6 group of A37. BUD32 has ATPase activity in the context of the EKC/KEOPS complex and likely plays a supporting role to the catalytic subunit KAE1. The EKC/KEOPS complex also promotes both telomere uncapping and telomere elongation. The complex is required for efficient recruitment of transcriptional coactivators.</text>
</comment>
<dbReference type="GO" id="GO:0004674">
    <property type="term" value="F:protein serine/threonine kinase activity"/>
    <property type="evidence" value="ECO:0007669"/>
    <property type="project" value="UniProtKB-KW"/>
</dbReference>
<dbReference type="GO" id="GO:0005524">
    <property type="term" value="F:ATP binding"/>
    <property type="evidence" value="ECO:0007669"/>
    <property type="project" value="UniProtKB-UniRule"/>
</dbReference>
<dbReference type="Gene3D" id="1.10.510.10">
    <property type="entry name" value="Transferase(Phosphotransferase) domain 1"/>
    <property type="match status" value="1"/>
</dbReference>
<keyword evidence="7" id="KW-0808">Transferase</keyword>
<dbReference type="Gene3D" id="3.30.200.20">
    <property type="entry name" value="Phosphorylase Kinase, domain 1"/>
    <property type="match status" value="1"/>
</dbReference>
<dbReference type="Pfam" id="PF00069">
    <property type="entry name" value="Pkinase"/>
    <property type="match status" value="2"/>
</dbReference>
<keyword evidence="20" id="KW-1185">Reference proteome</keyword>
<dbReference type="InterPro" id="IPR051334">
    <property type="entry name" value="SRPK"/>
</dbReference>
<evidence type="ECO:0000256" key="6">
    <source>
        <dbReference type="ARBA" id="ARBA00022527"/>
    </source>
</evidence>
<evidence type="ECO:0000313" key="18">
    <source>
        <dbReference type="EMBL" id="KAK1010992.1"/>
    </source>
</evidence>
<proteinExistence type="predicted"/>
<evidence type="ECO:0000313" key="17">
    <source>
        <dbReference type="EMBL" id="KAK0318270.1"/>
    </source>
</evidence>
<evidence type="ECO:0000256" key="13">
    <source>
        <dbReference type="ARBA" id="ARBA00047899"/>
    </source>
</evidence>
<evidence type="ECO:0000313" key="19">
    <source>
        <dbReference type="Proteomes" id="UP001168146"/>
    </source>
</evidence>
<feature type="domain" description="Protein kinase" evidence="16">
    <location>
        <begin position="37"/>
        <end position="421"/>
    </location>
</feature>
<dbReference type="PANTHER" id="PTHR47634:SF9">
    <property type="entry name" value="PROTEIN KINASE DOMAIN-CONTAINING PROTEIN-RELATED"/>
    <property type="match status" value="1"/>
</dbReference>
<dbReference type="InterPro" id="IPR000719">
    <property type="entry name" value="Prot_kinase_dom"/>
</dbReference>
<dbReference type="PANTHER" id="PTHR47634">
    <property type="entry name" value="PROTEIN KINASE DOMAIN-CONTAINING PROTEIN-RELATED"/>
    <property type="match status" value="1"/>
</dbReference>
<dbReference type="EMBL" id="JAUJLE010000010">
    <property type="protein sequence ID" value="KAK1010992.1"/>
    <property type="molecule type" value="Genomic_DNA"/>
</dbReference>
<comment type="catalytic activity">
    <reaction evidence="14">
        <text>L-seryl-[protein] + ATP = O-phospho-L-seryl-[protein] + ADP + H(+)</text>
        <dbReference type="Rhea" id="RHEA:17989"/>
        <dbReference type="Rhea" id="RHEA-COMP:9863"/>
        <dbReference type="Rhea" id="RHEA-COMP:11604"/>
        <dbReference type="ChEBI" id="CHEBI:15378"/>
        <dbReference type="ChEBI" id="CHEBI:29999"/>
        <dbReference type="ChEBI" id="CHEBI:30616"/>
        <dbReference type="ChEBI" id="CHEBI:83421"/>
        <dbReference type="ChEBI" id="CHEBI:456216"/>
        <dbReference type="EC" id="2.7.11.1"/>
    </reaction>
</comment>
<dbReference type="InterPro" id="IPR011009">
    <property type="entry name" value="Kinase-like_dom_sf"/>
</dbReference>
<accession>A0AAN6FJF7</accession>
<evidence type="ECO:0000256" key="8">
    <source>
        <dbReference type="ARBA" id="ARBA00022741"/>
    </source>
</evidence>
<evidence type="ECO:0000259" key="16">
    <source>
        <dbReference type="PROSITE" id="PS50011"/>
    </source>
</evidence>
<dbReference type="PROSITE" id="PS50011">
    <property type="entry name" value="PROTEIN_KINASE_DOM"/>
    <property type="match status" value="1"/>
</dbReference>
<organism evidence="17 19">
    <name type="scientific">Friedmanniomyces endolithicus</name>
    <dbReference type="NCBI Taxonomy" id="329885"/>
    <lineage>
        <taxon>Eukaryota</taxon>
        <taxon>Fungi</taxon>
        <taxon>Dikarya</taxon>
        <taxon>Ascomycota</taxon>
        <taxon>Pezizomycotina</taxon>
        <taxon>Dothideomycetes</taxon>
        <taxon>Dothideomycetidae</taxon>
        <taxon>Mycosphaerellales</taxon>
        <taxon>Teratosphaeriaceae</taxon>
        <taxon>Friedmanniomyces</taxon>
    </lineage>
</organism>
<reference evidence="17" key="1">
    <citation type="submission" date="2021-12" db="EMBL/GenBank/DDBJ databases">
        <title>Black yeast isolated from Biological Soil Crust.</title>
        <authorList>
            <person name="Kurbessoian T."/>
        </authorList>
    </citation>
    <scope>NUCLEOTIDE SEQUENCE</scope>
    <source>
        <strain evidence="17">CCFEE 5208</strain>
    </source>
</reference>
<dbReference type="PROSITE" id="PS00109">
    <property type="entry name" value="PROTEIN_KINASE_TYR"/>
    <property type="match status" value="1"/>
</dbReference>
<evidence type="ECO:0000256" key="7">
    <source>
        <dbReference type="ARBA" id="ARBA00022679"/>
    </source>
</evidence>
<keyword evidence="10 15" id="KW-0067">ATP-binding</keyword>